<dbReference type="AlphaFoldDB" id="A0A399EKB9"/>
<reference evidence="3 4" key="1">
    <citation type="submission" date="2018-08" db="EMBL/GenBank/DDBJ databases">
        <title>Meiothermus roseus NBRC 110900 genome sequencing project.</title>
        <authorList>
            <person name="Da Costa M.S."/>
            <person name="Albuquerque L."/>
            <person name="Raposo P."/>
            <person name="Froufe H.J.C."/>
            <person name="Barroso C.S."/>
            <person name="Egas C."/>
        </authorList>
    </citation>
    <scope>NUCLEOTIDE SEQUENCE [LARGE SCALE GENOMIC DNA]</scope>
    <source>
        <strain evidence="3 4">NBRC 110900</strain>
    </source>
</reference>
<dbReference type="SMART" id="SM00052">
    <property type="entry name" value="EAL"/>
    <property type="match status" value="1"/>
</dbReference>
<dbReference type="Gene3D" id="3.30.70.270">
    <property type="match status" value="1"/>
</dbReference>
<dbReference type="SUPFAM" id="SSF55781">
    <property type="entry name" value="GAF domain-like"/>
    <property type="match status" value="1"/>
</dbReference>
<dbReference type="PANTHER" id="PTHR33121:SF70">
    <property type="entry name" value="SIGNALING PROTEIN YKOW"/>
    <property type="match status" value="1"/>
</dbReference>
<evidence type="ECO:0000259" key="1">
    <source>
        <dbReference type="PROSITE" id="PS50883"/>
    </source>
</evidence>
<name>A0A399EKB9_9DEIN</name>
<gene>
    <name evidence="3" type="primary">cph2_2</name>
    <name evidence="3" type="ORF">Mrose_02333</name>
</gene>
<dbReference type="PROSITE" id="PS50883">
    <property type="entry name" value="EAL"/>
    <property type="match status" value="1"/>
</dbReference>
<proteinExistence type="predicted"/>
<protein>
    <submittedName>
        <fullName evidence="3">Phytochrome-like protein cph2</fullName>
    </submittedName>
</protein>
<dbReference type="InterPro" id="IPR029016">
    <property type="entry name" value="GAF-like_dom_sf"/>
</dbReference>
<organism evidence="3 4">
    <name type="scientific">Calidithermus roseus</name>
    <dbReference type="NCBI Taxonomy" id="1644118"/>
    <lineage>
        <taxon>Bacteria</taxon>
        <taxon>Thermotogati</taxon>
        <taxon>Deinococcota</taxon>
        <taxon>Deinococci</taxon>
        <taxon>Thermales</taxon>
        <taxon>Thermaceae</taxon>
        <taxon>Calidithermus</taxon>
    </lineage>
</organism>
<keyword evidence="4" id="KW-1185">Reference proteome</keyword>
<dbReference type="InterPro" id="IPR050706">
    <property type="entry name" value="Cyclic-di-GMP_PDE-like"/>
</dbReference>
<dbReference type="Pfam" id="PF00563">
    <property type="entry name" value="EAL"/>
    <property type="match status" value="1"/>
</dbReference>
<dbReference type="CDD" id="cd01948">
    <property type="entry name" value="EAL"/>
    <property type="match status" value="1"/>
</dbReference>
<dbReference type="InterPro" id="IPR035919">
    <property type="entry name" value="EAL_sf"/>
</dbReference>
<dbReference type="SMART" id="SM00267">
    <property type="entry name" value="GGDEF"/>
    <property type="match status" value="1"/>
</dbReference>
<accession>A0A399EKB9</accession>
<feature type="domain" description="GGDEF" evidence="2">
    <location>
        <begin position="315"/>
        <end position="432"/>
    </location>
</feature>
<dbReference type="PROSITE" id="PS50887">
    <property type="entry name" value="GGDEF"/>
    <property type="match status" value="1"/>
</dbReference>
<dbReference type="SUPFAM" id="SSF55073">
    <property type="entry name" value="Nucleotide cyclase"/>
    <property type="match status" value="1"/>
</dbReference>
<dbReference type="SUPFAM" id="SSF141868">
    <property type="entry name" value="EAL domain-like"/>
    <property type="match status" value="1"/>
</dbReference>
<feature type="domain" description="EAL" evidence="1">
    <location>
        <begin position="429"/>
        <end position="677"/>
    </location>
</feature>
<evidence type="ECO:0000259" key="2">
    <source>
        <dbReference type="PROSITE" id="PS50887"/>
    </source>
</evidence>
<dbReference type="EMBL" id="QWLA01000046">
    <property type="protein sequence ID" value="RIH85174.1"/>
    <property type="molecule type" value="Genomic_DNA"/>
</dbReference>
<dbReference type="InterPro" id="IPR001633">
    <property type="entry name" value="EAL_dom"/>
</dbReference>
<evidence type="ECO:0000313" key="3">
    <source>
        <dbReference type="EMBL" id="RIH85174.1"/>
    </source>
</evidence>
<dbReference type="Proteomes" id="UP000265341">
    <property type="component" value="Unassembled WGS sequence"/>
</dbReference>
<dbReference type="InterPro" id="IPR029787">
    <property type="entry name" value="Nucleotide_cyclase"/>
</dbReference>
<dbReference type="PANTHER" id="PTHR33121">
    <property type="entry name" value="CYCLIC DI-GMP PHOSPHODIESTERASE PDEF"/>
    <property type="match status" value="1"/>
</dbReference>
<sequence>MGPHLLEGHRVNEFNWKLFAPLSIEGSTLLIEHQELPEGMAIRLGGSAGTVLRAPEAQELLLHLLTGESWVSNRLVWAAPRLHLGHKGFNLNERARLALIESLQSLLADSQEAGGGSQPQDSWQRVVLQLAQGQFASLEQALPRLGEATLKLLGLESLSLWVRDPETRHLRLAARYPQINTPERLITAQDNPVYFATLERTLLITVEDAKTDARLAELRGMLTTWGVQSMQQVVFHGEGGVLGVLWLENAQPRSWSGEKEALALALGHLFERQIYQPLSEGSRVVLQSRKSIGLRLPEFEAQIAQSIALAGRHKRMVGLVRLQIEGLPPSQNETAAREIASCLRSSDAITWLGAQGYALLLSEIRWASGAARVAQRILQRLRSALGHSFKVAIGIAIFPQDAGAVPELWERAEQACAQALEDGGGIRLLTPGASELQEAITRDNLTLHFQPVLRLTDLELIAVEALVRWPRGRGNTKQAGEFLGTAQQAGLIVVQDRWTLERVLEQAALWRPSGVNAYFSLNLSGETLTDPAFPTRLQDLLQAKRLAPEILVLEVREEALLWDLEASIRTLSLLKEMGVTIALDDFGTSPIPMDQLKRLPLGWIKLSPLFANLDNAALAKAAVEIAHAIGARAVAKGLEDQSQLTRLKEMGCDFGQGHLLGWPVPAEDLGALLVWGIGS</sequence>
<comment type="caution">
    <text evidence="3">The sequence shown here is derived from an EMBL/GenBank/DDBJ whole genome shotgun (WGS) entry which is preliminary data.</text>
</comment>
<dbReference type="InterPro" id="IPR000160">
    <property type="entry name" value="GGDEF_dom"/>
</dbReference>
<dbReference type="Gene3D" id="3.20.20.450">
    <property type="entry name" value="EAL domain"/>
    <property type="match status" value="1"/>
</dbReference>
<dbReference type="GO" id="GO:0071111">
    <property type="term" value="F:cyclic-guanylate-specific phosphodiesterase activity"/>
    <property type="evidence" value="ECO:0007669"/>
    <property type="project" value="InterPro"/>
</dbReference>
<dbReference type="InterPro" id="IPR043128">
    <property type="entry name" value="Rev_trsase/Diguanyl_cyclase"/>
</dbReference>
<evidence type="ECO:0000313" key="4">
    <source>
        <dbReference type="Proteomes" id="UP000265341"/>
    </source>
</evidence>
<dbReference type="Pfam" id="PF00990">
    <property type="entry name" value="GGDEF"/>
    <property type="match status" value="1"/>
</dbReference>
<dbReference type="Gene3D" id="3.30.450.40">
    <property type="match status" value="1"/>
</dbReference>